<dbReference type="Proteomes" id="UP000604046">
    <property type="component" value="Unassembled WGS sequence"/>
</dbReference>
<feature type="region of interest" description="Disordered" evidence="1">
    <location>
        <begin position="361"/>
        <end position="452"/>
    </location>
</feature>
<feature type="region of interest" description="Disordered" evidence="1">
    <location>
        <begin position="627"/>
        <end position="666"/>
    </location>
</feature>
<keyword evidence="2" id="KW-0732">Signal</keyword>
<feature type="compositionally biased region" description="Low complexity" evidence="1">
    <location>
        <begin position="367"/>
        <end position="452"/>
    </location>
</feature>
<evidence type="ECO:0000256" key="1">
    <source>
        <dbReference type="SAM" id="MobiDB-lite"/>
    </source>
</evidence>
<protein>
    <submittedName>
        <fullName evidence="4">Asl1 protein</fullName>
    </submittedName>
</protein>
<dbReference type="InterPro" id="IPR024655">
    <property type="entry name" value="Asl1_glyco_hydro_catalytic"/>
</dbReference>
<keyword evidence="5" id="KW-1185">Reference proteome</keyword>
<dbReference type="PANTHER" id="PTHR34154">
    <property type="entry name" value="ALKALI-SENSITIVE LINKAGE PROTEIN 1"/>
    <property type="match status" value="1"/>
</dbReference>
<dbReference type="Gene3D" id="3.20.20.80">
    <property type="entry name" value="Glycosidases"/>
    <property type="match status" value="1"/>
</dbReference>
<evidence type="ECO:0000313" key="4">
    <source>
        <dbReference type="EMBL" id="CAE7032071.1"/>
    </source>
</evidence>
<reference evidence="4" key="1">
    <citation type="submission" date="2021-02" db="EMBL/GenBank/DDBJ databases">
        <authorList>
            <person name="Dougan E. K."/>
            <person name="Rhodes N."/>
            <person name="Thang M."/>
            <person name="Chan C."/>
        </authorList>
    </citation>
    <scope>NUCLEOTIDE SEQUENCE</scope>
</reference>
<dbReference type="InterPro" id="IPR017853">
    <property type="entry name" value="GH"/>
</dbReference>
<evidence type="ECO:0000313" key="5">
    <source>
        <dbReference type="Proteomes" id="UP000604046"/>
    </source>
</evidence>
<dbReference type="InterPro" id="IPR053183">
    <property type="entry name" value="ASL1"/>
</dbReference>
<dbReference type="OrthoDB" id="443935at2759"/>
<organism evidence="4 5">
    <name type="scientific">Symbiodinium natans</name>
    <dbReference type="NCBI Taxonomy" id="878477"/>
    <lineage>
        <taxon>Eukaryota</taxon>
        <taxon>Sar</taxon>
        <taxon>Alveolata</taxon>
        <taxon>Dinophyceae</taxon>
        <taxon>Suessiales</taxon>
        <taxon>Symbiodiniaceae</taxon>
        <taxon>Symbiodinium</taxon>
    </lineage>
</organism>
<feature type="domain" description="Asl1-like glycosyl hydrolase catalytic" evidence="3">
    <location>
        <begin position="107"/>
        <end position="341"/>
    </location>
</feature>
<proteinExistence type="predicted"/>
<accession>A0A812IEI3</accession>
<dbReference type="GO" id="GO:0071966">
    <property type="term" value="P:fungal-type cell wall polysaccharide metabolic process"/>
    <property type="evidence" value="ECO:0007669"/>
    <property type="project" value="TreeGrafter"/>
</dbReference>
<dbReference type="PANTHER" id="PTHR34154:SF3">
    <property type="entry name" value="ALKALI-SENSITIVE LINKAGE PROTEIN 1"/>
    <property type="match status" value="1"/>
</dbReference>
<sequence>MARTTLNLVIVFIAASVTRALSNSCEEVWFEDAKFDGEPYTCGERIVFLQTPQGGLLTEQEARVQTALENDICADCWPWEKYREDGETERSAKRGIAIENHMLTAEMLSGLSHIVSWGATWDYKLQGGPSLDVWKAAGIEFYPMIWGSGTIPNAQADGLPEGSKALLGFNEPNFPDQANLHPYWAAYYWKDFEKIGEENNITYLVAPSMNYHWSFDPIDWLYQFFYHCADCKVDAISLHVFSCYANGLKYHLDRYRVFGKPMWVTEIACSDTASPERLSAEGQMAYMKEAIPLLEADEDVEMYAWFSYFKDQWAHPIVDGENGDAGLIHPNGTLTNLGKLFSSFASGSNLTEINITIPEWRNETNESSTTTTGSETLTTTKSATATVSETATSSTTGSATWSSTGSTTMTSSATSTRTTTQTISSTTTQTDTSTTLTTTGSATSSTTQSSTATSITLTSSTKTWSGVTSSTTTVTATETSATITVSTTFSATETSVTGTETATSTFSTTLTATSPPEVTTTATATEPLALASTVTGTATTTLSSTYWAMPAMTKTQTATRTLTTTLTTPSTSATQTTTLAPVTTVGPATATQTLSATALSGTETWTATSTSDSIDSANTTTERAYTNYTSSRHLTGTAPSTTMTQGGESTTYSLDEEEEENSTNGTELTCGEAVEAWCQSDPEAAPFIPLRHCSDWRLHDAMCTSPVGGQGGTSFKASSTIEEGSPLSVAFLIMAVLGAAMASAAITSAFHRQRCQWLRYLCLGLCCHRPREEEEEQEDLKRAVSEKDWPGRCLNVMGNARVAPAPSGVLLPVEAVARRVASSPMAGNGHVVGTLSNKANLSEVAVGTPVGTTPASRAAALNTLQEAMAKATEEDATWDEKQAALDQVGRLLAGGAIANLPMALRQEAEAWQSRQDERLRLARSLEAAAEKAAALEDGAREAMGQDGAADDQSSLRELMARAKLSVDAGDREALLAEAARRASAFQEELDAQRLRLKARRRNQSDGASLLATGALLEERDSLSELKDKVAAEFAALPGLREDGAGDEAWDLACDALEDAWKQLSADVQSAAQDTQEELAETVVGSKVAKSLEDADAERRAALAEAARRAAAFDEELQKQRQKLQKRAKAKGSSAPALELGRLLEDREAFQALEAERVAALEECQKFLAEEGQKLGDSEANDWTQLVEALDAAKTDLDELAQETSAEALPGSSTWADIAAKLKTGKLEVDSQEHLAMLAEASRRAAAFDEELQKQRSQMKKRRKALQKGVTPDQVDPLEACRSLADEQTLKKLAKEQAEACAQCEALAASAEGDAKEAWTELGAAWAAMSKDMAKAEKEARESAKVVTGEAGSGLGEALGLVDEATGGDMAGGSARTMERRTSALAALALLVASTDVHTRNLRSGAHVQLGEVRAHNPFIDDLEPVAPLDAVAAPGAIAAAGIPRQGGARRPALFVPPYLYPDAFPASAKDVCHCDAPKEEKLTKEEELWAAEVAKQLNLPLSQVMHPSDFKGVAHCDCGSAEQAKGRVFRYVKAQAANNSSFTVEGADPTFPHGSYWEPEVVGSSGLMAPADQLRPEDLPPQAPYDEVDLAINLAKHDRIPKKIARYLDQVESRSSSCDDATQPCPTDCAAGDAVSFELGNARRAATVLATAAGNALEIEFATGLAEGDVCEAEAGCSLFRVCAPKPGLGAQAPRQCVAQDSDERLSWQGHVERHFQCPENTAGCKRVRQVVQGLYLRKEGKPCRAR</sequence>
<comment type="caution">
    <text evidence="4">The sequence shown here is derived from an EMBL/GenBank/DDBJ whole genome shotgun (WGS) entry which is preliminary data.</text>
</comment>
<feature type="chain" id="PRO_5032433693" evidence="2">
    <location>
        <begin position="21"/>
        <end position="1747"/>
    </location>
</feature>
<evidence type="ECO:0000256" key="2">
    <source>
        <dbReference type="SAM" id="SignalP"/>
    </source>
</evidence>
<name>A0A812IEI3_9DINO</name>
<dbReference type="Pfam" id="PF11790">
    <property type="entry name" value="Glyco_hydro_cc"/>
    <property type="match status" value="1"/>
</dbReference>
<dbReference type="EMBL" id="CAJNDS010000236">
    <property type="protein sequence ID" value="CAE7032071.1"/>
    <property type="molecule type" value="Genomic_DNA"/>
</dbReference>
<dbReference type="SUPFAM" id="SSF51445">
    <property type="entry name" value="(Trans)glycosidases"/>
    <property type="match status" value="1"/>
</dbReference>
<feature type="signal peptide" evidence="2">
    <location>
        <begin position="1"/>
        <end position="20"/>
    </location>
</feature>
<evidence type="ECO:0000259" key="3">
    <source>
        <dbReference type="Pfam" id="PF11790"/>
    </source>
</evidence>
<gene>
    <name evidence="4" type="primary">asl1</name>
    <name evidence="4" type="ORF">SNAT2548_LOCUS3867</name>
</gene>
<feature type="compositionally biased region" description="Polar residues" evidence="1">
    <location>
        <begin position="627"/>
        <end position="647"/>
    </location>
</feature>